<name>A0A3Q3AYG0_KRYMA</name>
<dbReference type="PANTHER" id="PTHR23268">
    <property type="entry name" value="T-CELL RECEPTOR BETA CHAIN"/>
    <property type="match status" value="1"/>
</dbReference>
<dbReference type="GO" id="GO:0005886">
    <property type="term" value="C:plasma membrane"/>
    <property type="evidence" value="ECO:0007669"/>
    <property type="project" value="TreeGrafter"/>
</dbReference>
<reference evidence="4" key="2">
    <citation type="submission" date="2025-09" db="UniProtKB">
        <authorList>
            <consortium name="Ensembl"/>
        </authorList>
    </citation>
    <scope>IDENTIFICATION</scope>
</reference>
<dbReference type="InterPro" id="IPR007110">
    <property type="entry name" value="Ig-like_dom"/>
</dbReference>
<evidence type="ECO:0000256" key="2">
    <source>
        <dbReference type="ARBA" id="ARBA00022859"/>
    </source>
</evidence>
<dbReference type="AlphaFoldDB" id="A0A3Q3AYG0"/>
<dbReference type="OMA" id="KQDEHRA"/>
<dbReference type="SMART" id="SM00406">
    <property type="entry name" value="IGv"/>
    <property type="match status" value="1"/>
</dbReference>
<dbReference type="Proteomes" id="UP000264800">
    <property type="component" value="Unplaced"/>
</dbReference>
<keyword evidence="1" id="KW-0732">Signal</keyword>
<organism evidence="4 5">
    <name type="scientific">Kryptolebias marmoratus</name>
    <name type="common">Mangrove killifish</name>
    <name type="synonym">Rivulus marmoratus</name>
    <dbReference type="NCBI Taxonomy" id="37003"/>
    <lineage>
        <taxon>Eukaryota</taxon>
        <taxon>Metazoa</taxon>
        <taxon>Chordata</taxon>
        <taxon>Craniata</taxon>
        <taxon>Vertebrata</taxon>
        <taxon>Euteleostomi</taxon>
        <taxon>Actinopterygii</taxon>
        <taxon>Neopterygii</taxon>
        <taxon>Teleostei</taxon>
        <taxon>Neoteleostei</taxon>
        <taxon>Acanthomorphata</taxon>
        <taxon>Ovalentaria</taxon>
        <taxon>Atherinomorphae</taxon>
        <taxon>Cyprinodontiformes</taxon>
        <taxon>Rivulidae</taxon>
        <taxon>Kryptolebias</taxon>
    </lineage>
</organism>
<reference evidence="4" key="1">
    <citation type="submission" date="2025-08" db="UniProtKB">
        <authorList>
            <consortium name="Ensembl"/>
        </authorList>
    </citation>
    <scope>IDENTIFICATION</scope>
</reference>
<dbReference type="Gene3D" id="2.60.40.10">
    <property type="entry name" value="Immunoglobulins"/>
    <property type="match status" value="1"/>
</dbReference>
<dbReference type="Pfam" id="PF07686">
    <property type="entry name" value="V-set"/>
    <property type="match status" value="1"/>
</dbReference>
<evidence type="ECO:0000259" key="3">
    <source>
        <dbReference type="PROSITE" id="PS50835"/>
    </source>
</evidence>
<keyword evidence="2" id="KW-0391">Immunity</keyword>
<dbReference type="InterPro" id="IPR013783">
    <property type="entry name" value="Ig-like_fold"/>
</dbReference>
<evidence type="ECO:0000256" key="1">
    <source>
        <dbReference type="ARBA" id="ARBA00022729"/>
    </source>
</evidence>
<dbReference type="SUPFAM" id="SSF48726">
    <property type="entry name" value="Immunoglobulin"/>
    <property type="match status" value="1"/>
</dbReference>
<dbReference type="GO" id="GO:0002376">
    <property type="term" value="P:immune system process"/>
    <property type="evidence" value="ECO:0007669"/>
    <property type="project" value="UniProtKB-KW"/>
</dbReference>
<feature type="domain" description="Ig-like" evidence="3">
    <location>
        <begin position="35"/>
        <end position="138"/>
    </location>
</feature>
<accession>A0A3Q3AYG0</accession>
<dbReference type="InterPro" id="IPR013106">
    <property type="entry name" value="Ig_V-set"/>
</dbReference>
<evidence type="ECO:0000313" key="5">
    <source>
        <dbReference type="Proteomes" id="UP000264800"/>
    </source>
</evidence>
<dbReference type="PROSITE" id="PS50835">
    <property type="entry name" value="IG_LIKE"/>
    <property type="match status" value="1"/>
</dbReference>
<dbReference type="Ensembl" id="ENSKMAT00000022508.1">
    <property type="protein sequence ID" value="ENSKMAP00000022223.1"/>
    <property type="gene ID" value="ENSKMAG00000016508.1"/>
</dbReference>
<keyword evidence="5" id="KW-1185">Reference proteome</keyword>
<dbReference type="GeneTree" id="ENSGT00940000166007"/>
<proteinExistence type="predicted"/>
<protein>
    <recommendedName>
        <fullName evidence="3">Ig-like domain-containing protein</fullName>
    </recommendedName>
</protein>
<dbReference type="PANTHER" id="PTHR23268:SF102">
    <property type="entry name" value="IMMUNOGLOBULIN V-SET DOMAIN-CONTAINING PROTEIN"/>
    <property type="match status" value="1"/>
</dbReference>
<evidence type="ECO:0000313" key="4">
    <source>
        <dbReference type="Ensembl" id="ENSKMAP00000022223.1"/>
    </source>
</evidence>
<dbReference type="InterPro" id="IPR036179">
    <property type="entry name" value="Ig-like_dom_sf"/>
</dbReference>
<sequence length="138" mass="15268">MKACISVLSVDNKVNNVMAFLNICLFLIIGASDQTFVFQTPPSIIKKPGESVDGEIHCSHNASDSDHLLWYKQDKHQAPKCLGYLNRNMPHPEEDVEDRINFAGESSDYSNLTISAVSVNDSAVYFCAVSQHSMEESA</sequence>
<dbReference type="InterPro" id="IPR050413">
    <property type="entry name" value="TCR_beta_variable"/>
</dbReference>
<dbReference type="GO" id="GO:0007166">
    <property type="term" value="P:cell surface receptor signaling pathway"/>
    <property type="evidence" value="ECO:0007669"/>
    <property type="project" value="TreeGrafter"/>
</dbReference>